<evidence type="ECO:0000313" key="3">
    <source>
        <dbReference type="Proteomes" id="UP000076603"/>
    </source>
</evidence>
<dbReference type="GO" id="GO:0015562">
    <property type="term" value="F:efflux transmembrane transporter activity"/>
    <property type="evidence" value="ECO:0007669"/>
    <property type="project" value="TreeGrafter"/>
</dbReference>
<dbReference type="PANTHER" id="PTHR30469">
    <property type="entry name" value="MULTIDRUG RESISTANCE PROTEIN MDTA"/>
    <property type="match status" value="1"/>
</dbReference>
<dbReference type="GO" id="GO:1990281">
    <property type="term" value="C:efflux pump complex"/>
    <property type="evidence" value="ECO:0007669"/>
    <property type="project" value="TreeGrafter"/>
</dbReference>
<accession>A0A161YIN7</accession>
<dbReference type="InterPro" id="IPR058637">
    <property type="entry name" value="YknX-like_C"/>
</dbReference>
<organism evidence="2 3">
    <name type="scientific">Clostridium magnum DSM 2767</name>
    <dbReference type="NCBI Taxonomy" id="1121326"/>
    <lineage>
        <taxon>Bacteria</taxon>
        <taxon>Bacillati</taxon>
        <taxon>Bacillota</taxon>
        <taxon>Clostridia</taxon>
        <taxon>Eubacteriales</taxon>
        <taxon>Clostridiaceae</taxon>
        <taxon>Clostridium</taxon>
    </lineage>
</organism>
<sequence length="80" mass="8414">MLSMKIKKAITLPLKAIGGSEGNYYVFKNNNGVAKKQTITTGEISGDIVEIKSGVKDGESVITTNVGNLQDGDGVKVVTE</sequence>
<dbReference type="PATRIC" id="fig|1121326.3.peg.4066"/>
<dbReference type="EMBL" id="LWAE01000005">
    <property type="protein sequence ID" value="KZL90242.1"/>
    <property type="molecule type" value="Genomic_DNA"/>
</dbReference>
<dbReference type="Proteomes" id="UP000076603">
    <property type="component" value="Unassembled WGS sequence"/>
</dbReference>
<name>A0A161YIN7_9CLOT</name>
<dbReference type="Pfam" id="PF25989">
    <property type="entry name" value="YknX_C"/>
    <property type="match status" value="1"/>
</dbReference>
<keyword evidence="3" id="KW-1185">Reference proteome</keyword>
<dbReference type="Gene3D" id="2.40.420.20">
    <property type="match status" value="1"/>
</dbReference>
<proteinExistence type="predicted"/>
<evidence type="ECO:0000313" key="2">
    <source>
        <dbReference type="EMBL" id="KZL90242.1"/>
    </source>
</evidence>
<protein>
    <submittedName>
        <fullName evidence="2">Putative efflux system component YknX</fullName>
    </submittedName>
</protein>
<reference evidence="2 3" key="1">
    <citation type="submission" date="2016-04" db="EMBL/GenBank/DDBJ databases">
        <title>Genome sequence of Clostridium magnum DSM 2767.</title>
        <authorList>
            <person name="Poehlein A."/>
            <person name="Uhlig R."/>
            <person name="Fischer R."/>
            <person name="Bahl H."/>
            <person name="Daniel R."/>
        </authorList>
    </citation>
    <scope>NUCLEOTIDE SEQUENCE [LARGE SCALE GENOMIC DNA]</scope>
    <source>
        <strain evidence="2 3">DSM 2767</strain>
    </source>
</reference>
<dbReference type="PANTHER" id="PTHR30469:SF15">
    <property type="entry name" value="HLYD FAMILY OF SECRETION PROTEINS"/>
    <property type="match status" value="1"/>
</dbReference>
<comment type="caution">
    <text evidence="2">The sequence shown here is derived from an EMBL/GenBank/DDBJ whole genome shotgun (WGS) entry which is preliminary data.</text>
</comment>
<evidence type="ECO:0000259" key="1">
    <source>
        <dbReference type="Pfam" id="PF25989"/>
    </source>
</evidence>
<gene>
    <name evidence="2" type="primary">yknX_1</name>
    <name evidence="2" type="ORF">CLMAG_40130</name>
</gene>
<dbReference type="AlphaFoldDB" id="A0A161YIN7"/>
<dbReference type="STRING" id="1121326.CLMAG_40130"/>
<feature type="domain" description="YknX-like C-terminal permuted SH3-like" evidence="1">
    <location>
        <begin position="9"/>
        <end position="77"/>
    </location>
</feature>